<sequence length="142" mass="16008">MASVAASLDEAGIADVKACAAWMVSIEDRDNWAPYTNDQYFRDDHIQQCRHADRRARVTPLQLRLSFIIEDLRERIALIFKISGPCETVLRPISGTTFPGILIPLMGKDTALLDQTPINEGTLLRVDKETRSHRTDLMSVQI</sequence>
<reference evidence="1 2" key="2">
    <citation type="journal article" date="2017" name="Sci. Rep.">
        <title>Ant-infecting Ophiocordyceps genomes reveal a high diversity of potential behavioral manipulation genes and a possible major role for enterotoxins.</title>
        <authorList>
            <person name="de Bekker C."/>
            <person name="Ohm R.A."/>
            <person name="Evans H.C."/>
            <person name="Brachmann A."/>
            <person name="Hughes D.P."/>
        </authorList>
    </citation>
    <scope>NUCLEOTIDE SEQUENCE [LARGE SCALE GENOMIC DNA]</scope>
    <source>
        <strain evidence="1 2">SC16a</strain>
    </source>
</reference>
<dbReference type="EMBL" id="LAZP02001358">
    <property type="protein sequence ID" value="PFH54997.1"/>
    <property type="molecule type" value="Genomic_DNA"/>
</dbReference>
<organism evidence="1 2">
    <name type="scientific">Ophiocordyceps unilateralis</name>
    <name type="common">Zombie-ant fungus</name>
    <name type="synonym">Torrubia unilateralis</name>
    <dbReference type="NCBI Taxonomy" id="268505"/>
    <lineage>
        <taxon>Eukaryota</taxon>
        <taxon>Fungi</taxon>
        <taxon>Dikarya</taxon>
        <taxon>Ascomycota</taxon>
        <taxon>Pezizomycotina</taxon>
        <taxon>Sordariomycetes</taxon>
        <taxon>Hypocreomycetidae</taxon>
        <taxon>Hypocreales</taxon>
        <taxon>Ophiocordycipitaceae</taxon>
        <taxon>Ophiocordyceps</taxon>
    </lineage>
</organism>
<evidence type="ECO:0000313" key="1">
    <source>
        <dbReference type="EMBL" id="PFH54997.1"/>
    </source>
</evidence>
<gene>
    <name evidence="1" type="ORF">XA68_11126</name>
</gene>
<evidence type="ECO:0000313" key="2">
    <source>
        <dbReference type="Proteomes" id="UP000037136"/>
    </source>
</evidence>
<accession>A0A2A9P217</accession>
<dbReference type="AlphaFoldDB" id="A0A2A9P217"/>
<reference evidence="1 2" key="1">
    <citation type="journal article" date="2015" name="BMC Genomics">
        <title>Gene expression during zombie ant biting behavior reflects the complexity underlying fungal parasitic behavioral manipulation.</title>
        <authorList>
            <person name="de Bekker C."/>
            <person name="Ohm R.A."/>
            <person name="Loreto R.G."/>
            <person name="Sebastian A."/>
            <person name="Albert I."/>
            <person name="Merrow M."/>
            <person name="Brachmann A."/>
            <person name="Hughes D.P."/>
        </authorList>
    </citation>
    <scope>NUCLEOTIDE SEQUENCE [LARGE SCALE GENOMIC DNA]</scope>
    <source>
        <strain evidence="1 2">SC16a</strain>
    </source>
</reference>
<keyword evidence="2" id="KW-1185">Reference proteome</keyword>
<dbReference type="Proteomes" id="UP000037136">
    <property type="component" value="Unassembled WGS sequence"/>
</dbReference>
<dbReference type="OrthoDB" id="10382421at2759"/>
<protein>
    <submittedName>
        <fullName evidence="1">Uncharacterized protein</fullName>
    </submittedName>
</protein>
<comment type="caution">
    <text evidence="1">The sequence shown here is derived from an EMBL/GenBank/DDBJ whole genome shotgun (WGS) entry which is preliminary data.</text>
</comment>
<name>A0A2A9P217_OPHUN</name>
<proteinExistence type="predicted"/>